<dbReference type="Proteomes" id="UP001596086">
    <property type="component" value="Unassembled WGS sequence"/>
</dbReference>
<proteinExistence type="predicted"/>
<accession>A0ABW0RVG3</accession>
<gene>
    <name evidence="1" type="ORF">ACFPO9_09935</name>
</gene>
<comment type="caution">
    <text evidence="1">The sequence shown here is derived from an EMBL/GenBank/DDBJ whole genome shotgun (WGS) entry which is preliminary data.</text>
</comment>
<keyword evidence="2" id="KW-1185">Reference proteome</keyword>
<name>A0ABW0RVG3_9BURK</name>
<dbReference type="EMBL" id="JBHSMZ010000006">
    <property type="protein sequence ID" value="MFC5548834.1"/>
    <property type="molecule type" value="Genomic_DNA"/>
</dbReference>
<protein>
    <submittedName>
        <fullName evidence="1">Uncharacterized protein</fullName>
    </submittedName>
</protein>
<dbReference type="RefSeq" id="WP_379770075.1">
    <property type="nucleotide sequence ID" value="NZ_JBHSMZ010000006.1"/>
</dbReference>
<organism evidence="1 2">
    <name type="scientific">Massilia aerilata</name>
    <dbReference type="NCBI Taxonomy" id="453817"/>
    <lineage>
        <taxon>Bacteria</taxon>
        <taxon>Pseudomonadati</taxon>
        <taxon>Pseudomonadota</taxon>
        <taxon>Betaproteobacteria</taxon>
        <taxon>Burkholderiales</taxon>
        <taxon>Oxalobacteraceae</taxon>
        <taxon>Telluria group</taxon>
        <taxon>Massilia</taxon>
    </lineage>
</organism>
<reference evidence="2" key="1">
    <citation type="journal article" date="2019" name="Int. J. Syst. Evol. Microbiol.">
        <title>The Global Catalogue of Microorganisms (GCM) 10K type strain sequencing project: providing services to taxonomists for standard genome sequencing and annotation.</title>
        <authorList>
            <consortium name="The Broad Institute Genomics Platform"/>
            <consortium name="The Broad Institute Genome Sequencing Center for Infectious Disease"/>
            <person name="Wu L."/>
            <person name="Ma J."/>
        </authorList>
    </citation>
    <scope>NUCLEOTIDE SEQUENCE [LARGE SCALE GENOMIC DNA]</scope>
    <source>
        <strain evidence="2">CGMCC 4.5798</strain>
    </source>
</reference>
<sequence>MKTLIITDLARTETLDRSAMRSLRGGWSMFSPSYKVGDVSYAPSDDSSIHATQNLGQVQNVMVATANDSAFLEGVSVHNKVSQNGQNTIVRR</sequence>
<evidence type="ECO:0000313" key="1">
    <source>
        <dbReference type="EMBL" id="MFC5548834.1"/>
    </source>
</evidence>
<evidence type="ECO:0000313" key="2">
    <source>
        <dbReference type="Proteomes" id="UP001596086"/>
    </source>
</evidence>